<evidence type="ECO:0008006" key="4">
    <source>
        <dbReference type="Google" id="ProtNLM"/>
    </source>
</evidence>
<dbReference type="AlphaFoldDB" id="A0A8J7H8B4"/>
<evidence type="ECO:0000313" key="2">
    <source>
        <dbReference type="EMBL" id="MBH1940130.1"/>
    </source>
</evidence>
<feature type="transmembrane region" description="Helical" evidence="1">
    <location>
        <begin position="223"/>
        <end position="243"/>
    </location>
</feature>
<evidence type="ECO:0000313" key="3">
    <source>
        <dbReference type="Proteomes" id="UP000623269"/>
    </source>
</evidence>
<comment type="caution">
    <text evidence="2">The sequence shown here is derived from an EMBL/GenBank/DDBJ whole genome shotgun (WGS) entry which is preliminary data.</text>
</comment>
<feature type="transmembrane region" description="Helical" evidence="1">
    <location>
        <begin position="128"/>
        <end position="148"/>
    </location>
</feature>
<organism evidence="2 3">
    <name type="scientific">Mobilitalea sibirica</name>
    <dbReference type="NCBI Taxonomy" id="1462919"/>
    <lineage>
        <taxon>Bacteria</taxon>
        <taxon>Bacillati</taxon>
        <taxon>Bacillota</taxon>
        <taxon>Clostridia</taxon>
        <taxon>Lachnospirales</taxon>
        <taxon>Lachnospiraceae</taxon>
        <taxon>Mobilitalea</taxon>
    </lineage>
</organism>
<dbReference type="EMBL" id="JAEAGR010000003">
    <property type="protein sequence ID" value="MBH1940130.1"/>
    <property type="molecule type" value="Genomic_DNA"/>
</dbReference>
<evidence type="ECO:0000256" key="1">
    <source>
        <dbReference type="SAM" id="Phobius"/>
    </source>
</evidence>
<feature type="transmembrane region" description="Helical" evidence="1">
    <location>
        <begin position="12"/>
        <end position="31"/>
    </location>
</feature>
<keyword evidence="1" id="KW-0472">Membrane</keyword>
<feature type="transmembrane region" description="Helical" evidence="1">
    <location>
        <begin position="154"/>
        <end position="172"/>
    </location>
</feature>
<feature type="transmembrane region" description="Helical" evidence="1">
    <location>
        <begin position="67"/>
        <end position="84"/>
    </location>
</feature>
<feature type="transmembrane region" description="Helical" evidence="1">
    <location>
        <begin position="184"/>
        <end position="203"/>
    </location>
</feature>
<keyword evidence="1" id="KW-1133">Transmembrane helix</keyword>
<dbReference type="RefSeq" id="WP_197660350.1">
    <property type="nucleotide sequence ID" value="NZ_JAEAGR010000003.1"/>
</dbReference>
<gene>
    <name evidence="2" type="ORF">I5677_04375</name>
</gene>
<keyword evidence="1" id="KW-0812">Transmembrane</keyword>
<proteinExistence type="predicted"/>
<feature type="transmembrane region" description="Helical" evidence="1">
    <location>
        <begin position="37"/>
        <end position="55"/>
    </location>
</feature>
<dbReference type="Proteomes" id="UP000623269">
    <property type="component" value="Unassembled WGS sequence"/>
</dbReference>
<feature type="transmembrane region" description="Helical" evidence="1">
    <location>
        <begin position="90"/>
        <end position="108"/>
    </location>
</feature>
<accession>A0A8J7H8B4</accession>
<reference evidence="2" key="1">
    <citation type="submission" date="2020-12" db="EMBL/GenBank/DDBJ databases">
        <title>M. sibirica DSM 26468T genome.</title>
        <authorList>
            <person name="Thieme N."/>
            <person name="Rettenmaier R."/>
            <person name="Zverlov V."/>
            <person name="Liebl W."/>
        </authorList>
    </citation>
    <scope>NUCLEOTIDE SEQUENCE</scope>
    <source>
        <strain evidence="2">DSM 26468</strain>
    </source>
</reference>
<sequence>MKPCAVRRIIRYLFLTLQTVLYLVFLSFDLSGDNTVLSNRIKFSLIIVCFCYVLFRDGGTSKSHLYILRTALFLTVISDLFILILDNYLFGIWTFIIVQQLYAIRLNLLGLSFTPGDKKHRKLLRAWVIRNIFLTIITILLCSMLKAFGVIIDWLLISSLFYFVSIVMNVFYSIKIAILKPYKISNIVFASGMVLFLLCDINVGIFNLTDFIFLPQHIYEKMYLFSSFLMWAFYAPSQILIALSADYE</sequence>
<protein>
    <recommendedName>
        <fullName evidence="4">YhhN-like protein</fullName>
    </recommendedName>
</protein>
<keyword evidence="3" id="KW-1185">Reference proteome</keyword>
<name>A0A8J7H8B4_9FIRM</name>